<gene>
    <name evidence="1" type="ORF">NX02_05830</name>
</gene>
<evidence type="ECO:0008006" key="3">
    <source>
        <dbReference type="Google" id="ProtNLM"/>
    </source>
</evidence>
<accession>W0A724</accession>
<evidence type="ECO:0000313" key="1">
    <source>
        <dbReference type="EMBL" id="AHE52901.1"/>
    </source>
</evidence>
<dbReference type="KEGG" id="ssan:NX02_05830"/>
<reference evidence="1 2" key="1">
    <citation type="submission" date="2013-07" db="EMBL/GenBank/DDBJ databases">
        <title>Completed genome of Sphingomonas sanxanigenens NX02.</title>
        <authorList>
            <person name="Ma T."/>
            <person name="Huang H."/>
            <person name="Wu M."/>
            <person name="Li X."/>
            <person name="Li G."/>
        </authorList>
    </citation>
    <scope>NUCLEOTIDE SEQUENCE [LARGE SCALE GENOMIC DNA]</scope>
    <source>
        <strain evidence="1 2">NX02</strain>
    </source>
</reference>
<proteinExistence type="predicted"/>
<dbReference type="Pfam" id="PF07345">
    <property type="entry name" value="ATPaseInh_sub_z"/>
    <property type="match status" value="1"/>
</dbReference>
<dbReference type="Gene3D" id="1.10.790.20">
    <property type="entry name" value="Domain of unknown function DUF1476"/>
    <property type="match status" value="1"/>
</dbReference>
<evidence type="ECO:0000313" key="2">
    <source>
        <dbReference type="Proteomes" id="UP000018851"/>
    </source>
</evidence>
<dbReference type="PATRIC" id="fig|1123269.5.peg.1125"/>
<dbReference type="Proteomes" id="UP000018851">
    <property type="component" value="Chromosome"/>
</dbReference>
<keyword evidence="2" id="KW-1185">Reference proteome</keyword>
<dbReference type="InterPro" id="IPR009945">
    <property type="entry name" value="ATPase_inh_sub_z"/>
</dbReference>
<protein>
    <recommendedName>
        <fullName evidence="3">Aldolase</fullName>
    </recommendedName>
</protein>
<dbReference type="AlphaFoldDB" id="W0A724"/>
<dbReference type="STRING" id="1123269.NX02_05830"/>
<sequence>MRGGPGHPIFGLIMSRIAQGTPMTTFDERERAFEARFVMDQDLQFRITARRNRLLGQWAAVQMKLTPEETDAYAKAVVQADFEEAGDEDVVRKLLGDLTAAGVEVDDATVRQALSDKTAEARRQFMEAQ</sequence>
<dbReference type="InterPro" id="IPR038293">
    <property type="entry name" value="ATPase_inh_sub_z_sf"/>
</dbReference>
<dbReference type="eggNOG" id="COG5467">
    <property type="taxonomic scope" value="Bacteria"/>
</dbReference>
<dbReference type="EMBL" id="CP006644">
    <property type="protein sequence ID" value="AHE52901.1"/>
    <property type="molecule type" value="Genomic_DNA"/>
</dbReference>
<organism evidence="1 2">
    <name type="scientific">Sphingomonas sanxanigenens DSM 19645 = NX02</name>
    <dbReference type="NCBI Taxonomy" id="1123269"/>
    <lineage>
        <taxon>Bacteria</taxon>
        <taxon>Pseudomonadati</taxon>
        <taxon>Pseudomonadota</taxon>
        <taxon>Alphaproteobacteria</taxon>
        <taxon>Sphingomonadales</taxon>
        <taxon>Sphingomonadaceae</taxon>
        <taxon>Sphingomonas</taxon>
    </lineage>
</organism>
<dbReference type="HOGENOM" id="CLU_146724_0_0_5"/>
<name>W0A724_9SPHN</name>